<dbReference type="CDD" id="cd23992">
    <property type="entry name" value="PBP_GOBP"/>
    <property type="match status" value="1"/>
</dbReference>
<dbReference type="SMART" id="SM00708">
    <property type="entry name" value="PhBP"/>
    <property type="match status" value="1"/>
</dbReference>
<dbReference type="GO" id="GO:0005549">
    <property type="term" value="F:odorant binding"/>
    <property type="evidence" value="ECO:0007669"/>
    <property type="project" value="InterPro"/>
</dbReference>
<sequence>MNFVLKLIIFLSVAAIVYSDDEKFKLDDLVEAMMGFTDECEEPKPTKENAKEVIKFVKDAQKPSKCLRYCLMSQFNLITEGETRLKKDETVKMMSMMYSDADKDLEEIVEMCNDRNEKEMDKCENAHLHGICIYEELLARDYKMPEFEE</sequence>
<reference evidence="2" key="1">
    <citation type="submission" date="2015-04" db="EMBL/GenBank/DDBJ databases">
        <title>The repertoire of odorant-binding proteins was not affected by host specialization in two Delia species (Diptera: Anthomyiidae).</title>
        <authorList>
            <person name="Matsuo T."/>
            <person name="Ohta S."/>
            <person name="Seto Y."/>
            <person name="Tamura K."/>
            <person name="Ishikawa Y."/>
        </authorList>
    </citation>
    <scope>NUCLEOTIDE SEQUENCE</scope>
    <source>
        <tissue evidence="2">Antenna</tissue>
    </source>
</reference>
<proteinExistence type="evidence at transcript level"/>
<keyword evidence="1" id="KW-0732">Signal</keyword>
<dbReference type="InterPro" id="IPR006170">
    <property type="entry name" value="PBP/GOBP"/>
</dbReference>
<dbReference type="Pfam" id="PF01395">
    <property type="entry name" value="PBP_GOBP"/>
    <property type="match status" value="1"/>
</dbReference>
<gene>
    <name evidence="2" type="primary">DplaOBP9</name>
</gene>
<dbReference type="AlphaFoldDB" id="A0A0P0UVW3"/>
<evidence type="ECO:0000313" key="2">
    <source>
        <dbReference type="EMBL" id="BAS69448.1"/>
    </source>
</evidence>
<accession>A0A0P0UVW3</accession>
<dbReference type="SUPFAM" id="SSF47565">
    <property type="entry name" value="Insect pheromone/odorant-binding proteins"/>
    <property type="match status" value="1"/>
</dbReference>
<protein>
    <submittedName>
        <fullName evidence="2">Odorant-binding protein 9</fullName>
    </submittedName>
</protein>
<evidence type="ECO:0000256" key="1">
    <source>
        <dbReference type="SAM" id="SignalP"/>
    </source>
</evidence>
<feature type="signal peptide" evidence="1">
    <location>
        <begin position="1"/>
        <end position="19"/>
    </location>
</feature>
<dbReference type="Gene3D" id="1.10.238.20">
    <property type="entry name" value="Pheromone/general odorant binding protein domain"/>
    <property type="match status" value="1"/>
</dbReference>
<name>A0A0P0UVW3_9MUSC</name>
<organism evidence="2">
    <name type="scientific">Delia platura</name>
    <dbReference type="NCBI Taxonomy" id="81723"/>
    <lineage>
        <taxon>Eukaryota</taxon>
        <taxon>Metazoa</taxon>
        <taxon>Ecdysozoa</taxon>
        <taxon>Arthropoda</taxon>
        <taxon>Hexapoda</taxon>
        <taxon>Insecta</taxon>
        <taxon>Pterygota</taxon>
        <taxon>Neoptera</taxon>
        <taxon>Endopterygota</taxon>
        <taxon>Diptera</taxon>
        <taxon>Brachycera</taxon>
        <taxon>Muscomorpha</taxon>
        <taxon>Muscoidea</taxon>
        <taxon>Anthomyiidae</taxon>
        <taxon>Anthomyiinae</taxon>
        <taxon>Delia</taxon>
    </lineage>
</organism>
<dbReference type="EMBL" id="LC042114">
    <property type="protein sequence ID" value="BAS69448.1"/>
    <property type="molecule type" value="mRNA"/>
</dbReference>
<dbReference type="InterPro" id="IPR036728">
    <property type="entry name" value="PBP_GOBP_sf"/>
</dbReference>
<feature type="chain" id="PRO_5006056101" evidence="1">
    <location>
        <begin position="20"/>
        <end position="149"/>
    </location>
</feature>